<dbReference type="PANTHER" id="PTHR16675:SF64">
    <property type="entry name" value="RETINOIC ACID EARLY TRANSCRIPT 1E"/>
    <property type="match status" value="1"/>
</dbReference>
<feature type="signal peptide" evidence="7">
    <location>
        <begin position="1"/>
        <end position="18"/>
    </location>
</feature>
<name>A0A7J7YUN0_RHIFE</name>
<sequence length="252" mass="28998">MLLTAITCLLMQLLLVESWMTQSRVHSLCFNLAVTLHSRPGQPWFEVQGSVDQKPFLQYDSDSNKVKPWGFLGETVNATKAWTELTQMLREVGQELRMILPVITPENNRSKGPPTLQAKTCCQREAEGCTGAFWQFSFNRKAALLFDTMNMNWTVIDPEARGIKEDWKDNRELVEYFRKMSVGDCSHSLGEFLEHWEKMPEPTVPSSKAPDTQQSSLIQLIVWIFPVIIYSVLIDIMKLRRRPGTLEGTMRR</sequence>
<keyword evidence="5" id="KW-0325">Glycoprotein</keyword>
<accession>A0A7J7YUN0</accession>
<keyword evidence="6" id="KW-0812">Transmembrane</keyword>
<evidence type="ECO:0000256" key="5">
    <source>
        <dbReference type="ARBA" id="ARBA00023180"/>
    </source>
</evidence>
<feature type="transmembrane region" description="Helical" evidence="6">
    <location>
        <begin position="217"/>
        <end position="236"/>
    </location>
</feature>
<dbReference type="GO" id="GO:0002476">
    <property type="term" value="P:antigen processing and presentation of endogenous peptide antigen via MHC class Ib"/>
    <property type="evidence" value="ECO:0007669"/>
    <property type="project" value="TreeGrafter"/>
</dbReference>
<keyword evidence="3 6" id="KW-0472">Membrane</keyword>
<feature type="domain" description="MHC class I-like antigen recognition-like" evidence="8">
    <location>
        <begin position="26"/>
        <end position="195"/>
    </location>
</feature>
<feature type="chain" id="PRO_5029852684" evidence="7">
    <location>
        <begin position="19"/>
        <end position="252"/>
    </location>
</feature>
<comment type="subcellular location">
    <subcellularLocation>
        <location evidence="1">Membrane</location>
    </subcellularLocation>
</comment>
<dbReference type="InterPro" id="IPR011162">
    <property type="entry name" value="MHC_I/II-like_Ag-recog"/>
</dbReference>
<dbReference type="GO" id="GO:0001916">
    <property type="term" value="P:positive regulation of T cell mediated cytotoxicity"/>
    <property type="evidence" value="ECO:0007669"/>
    <property type="project" value="TreeGrafter"/>
</dbReference>
<dbReference type="GO" id="GO:0002486">
    <property type="term" value="P:antigen processing and presentation of endogenous peptide antigen via MHC class I via ER pathway, TAP-independent"/>
    <property type="evidence" value="ECO:0007669"/>
    <property type="project" value="TreeGrafter"/>
</dbReference>
<dbReference type="Pfam" id="PF00129">
    <property type="entry name" value="MHC_I"/>
    <property type="match status" value="1"/>
</dbReference>
<dbReference type="AlphaFoldDB" id="A0A7J7YUN0"/>
<dbReference type="FunFam" id="3.30.500.10:FF:000004">
    <property type="entry name" value="Retinoic acid early-inducible protein 1-beta"/>
    <property type="match status" value="1"/>
</dbReference>
<dbReference type="PANTHER" id="PTHR16675">
    <property type="entry name" value="MHC CLASS I-RELATED"/>
    <property type="match status" value="1"/>
</dbReference>
<dbReference type="GO" id="GO:0009897">
    <property type="term" value="C:external side of plasma membrane"/>
    <property type="evidence" value="ECO:0007669"/>
    <property type="project" value="TreeGrafter"/>
</dbReference>
<evidence type="ECO:0000256" key="6">
    <source>
        <dbReference type="SAM" id="Phobius"/>
    </source>
</evidence>
<gene>
    <name evidence="9" type="ORF">mRhiFer1_014030</name>
</gene>
<dbReference type="SUPFAM" id="SSF54452">
    <property type="entry name" value="MHC antigen-recognition domain"/>
    <property type="match status" value="1"/>
</dbReference>
<keyword evidence="4" id="KW-1015">Disulfide bond</keyword>
<evidence type="ECO:0000256" key="7">
    <source>
        <dbReference type="SAM" id="SignalP"/>
    </source>
</evidence>
<dbReference type="InterPro" id="IPR050208">
    <property type="entry name" value="MHC_class-I_related"/>
</dbReference>
<dbReference type="GO" id="GO:0006955">
    <property type="term" value="P:immune response"/>
    <property type="evidence" value="ECO:0007669"/>
    <property type="project" value="TreeGrafter"/>
</dbReference>
<evidence type="ECO:0000259" key="8">
    <source>
        <dbReference type="Pfam" id="PF00129"/>
    </source>
</evidence>
<dbReference type="GO" id="GO:0046703">
    <property type="term" value="F:natural killer cell lectin-like receptor binding"/>
    <property type="evidence" value="ECO:0007669"/>
    <property type="project" value="UniProtKB-ARBA"/>
</dbReference>
<evidence type="ECO:0000256" key="2">
    <source>
        <dbReference type="ARBA" id="ARBA00022729"/>
    </source>
</evidence>
<protein>
    <submittedName>
        <fullName evidence="9">Retinoic acid early transcript 1E</fullName>
    </submittedName>
</protein>
<evidence type="ECO:0000313" key="9">
    <source>
        <dbReference type="EMBL" id="KAF6365160.1"/>
    </source>
</evidence>
<organism evidence="9 10">
    <name type="scientific">Rhinolophus ferrumequinum</name>
    <name type="common">Greater horseshoe bat</name>
    <dbReference type="NCBI Taxonomy" id="59479"/>
    <lineage>
        <taxon>Eukaryota</taxon>
        <taxon>Metazoa</taxon>
        <taxon>Chordata</taxon>
        <taxon>Craniata</taxon>
        <taxon>Vertebrata</taxon>
        <taxon>Euteleostomi</taxon>
        <taxon>Mammalia</taxon>
        <taxon>Eutheria</taxon>
        <taxon>Laurasiatheria</taxon>
        <taxon>Chiroptera</taxon>
        <taxon>Yinpterochiroptera</taxon>
        <taxon>Rhinolophoidea</taxon>
        <taxon>Rhinolophidae</taxon>
        <taxon>Rhinolophinae</taxon>
        <taxon>Rhinolophus</taxon>
    </lineage>
</organism>
<dbReference type="GO" id="GO:0005615">
    <property type="term" value="C:extracellular space"/>
    <property type="evidence" value="ECO:0007669"/>
    <property type="project" value="TreeGrafter"/>
</dbReference>
<proteinExistence type="predicted"/>
<dbReference type="Proteomes" id="UP000585614">
    <property type="component" value="Unassembled WGS sequence"/>
</dbReference>
<dbReference type="EMBL" id="JACAGC010000005">
    <property type="protein sequence ID" value="KAF6365160.1"/>
    <property type="molecule type" value="Genomic_DNA"/>
</dbReference>
<keyword evidence="2 7" id="KW-0732">Signal</keyword>
<comment type="caution">
    <text evidence="9">The sequence shown here is derived from an EMBL/GenBank/DDBJ whole genome shotgun (WGS) entry which is preliminary data.</text>
</comment>
<evidence type="ECO:0000256" key="3">
    <source>
        <dbReference type="ARBA" id="ARBA00023136"/>
    </source>
</evidence>
<evidence type="ECO:0000256" key="1">
    <source>
        <dbReference type="ARBA" id="ARBA00004370"/>
    </source>
</evidence>
<evidence type="ECO:0000256" key="4">
    <source>
        <dbReference type="ARBA" id="ARBA00023157"/>
    </source>
</evidence>
<keyword evidence="6" id="KW-1133">Transmembrane helix</keyword>
<evidence type="ECO:0000313" key="10">
    <source>
        <dbReference type="Proteomes" id="UP000585614"/>
    </source>
</evidence>
<dbReference type="InterPro" id="IPR037055">
    <property type="entry name" value="MHC_I-like_Ag-recog_sf"/>
</dbReference>
<dbReference type="Gene3D" id="3.30.500.10">
    <property type="entry name" value="MHC class I-like antigen recognition-like"/>
    <property type="match status" value="1"/>
</dbReference>
<dbReference type="InterPro" id="IPR011161">
    <property type="entry name" value="MHC_I-like_Ag-recog"/>
</dbReference>
<reference evidence="9 10" key="1">
    <citation type="journal article" date="2020" name="Nature">
        <title>Six reference-quality genomes reveal evolution of bat adaptations.</title>
        <authorList>
            <person name="Jebb D."/>
            <person name="Huang Z."/>
            <person name="Pippel M."/>
            <person name="Hughes G.M."/>
            <person name="Lavrichenko K."/>
            <person name="Devanna P."/>
            <person name="Winkler S."/>
            <person name="Jermiin L.S."/>
            <person name="Skirmuntt E.C."/>
            <person name="Katzourakis A."/>
            <person name="Burkitt-Gray L."/>
            <person name="Ray D.A."/>
            <person name="Sullivan K.A.M."/>
            <person name="Roscito J.G."/>
            <person name="Kirilenko B.M."/>
            <person name="Davalos L.M."/>
            <person name="Corthals A.P."/>
            <person name="Power M.L."/>
            <person name="Jones G."/>
            <person name="Ransome R.D."/>
            <person name="Dechmann D.K.N."/>
            <person name="Locatelli A.G."/>
            <person name="Puechmaille S.J."/>
            <person name="Fedrigo O."/>
            <person name="Jarvis E.D."/>
            <person name="Hiller M."/>
            <person name="Vernes S.C."/>
            <person name="Myers E.W."/>
            <person name="Teeling E.C."/>
        </authorList>
    </citation>
    <scope>NUCLEOTIDE SEQUENCE [LARGE SCALE GENOMIC DNA]</scope>
    <source>
        <strain evidence="9">MRhiFer1</strain>
        <tissue evidence="9">Lung</tissue>
    </source>
</reference>